<sequence length="269" mass="30544">MKHLILLIFLLPVLAVSVIGQEIDTQTLRCQYKLTYVEDSLHPQDVSVDLMVLEQGKRCSKFYSYYAHVRDSVSKADIKAGLSPMERVTNLKKLGIRGTDVVIYKNYPVGKITTVNKIARDYYCFDEPLDVPQWEVKAEYDSILSYRCQKAVCTFLGRTYVAWFAPGVPVNGGPWCFSGLPGLILKVADTRNHYIFQCVGIQAFSSPITFVQQKWFKVSKKEHGKVLRRHYSDVLSSFAESYGVTISMTDETGNAFKPELPYNPIDLTQ</sequence>
<name>A0A1G6JBJ5_9BACT</name>
<dbReference type="Proteomes" id="UP000199452">
    <property type="component" value="Unassembled WGS sequence"/>
</dbReference>
<dbReference type="Pfam" id="PF09697">
    <property type="entry name" value="Porph_ging"/>
    <property type="match status" value="1"/>
</dbReference>
<dbReference type="STRING" id="1640674.SAMN05216323_101937"/>
<dbReference type="AlphaFoldDB" id="A0A1G6JBJ5"/>
<accession>A0A1G6JBJ5</accession>
<dbReference type="EMBL" id="FMYP01000019">
    <property type="protein sequence ID" value="SDC16108.1"/>
    <property type="molecule type" value="Genomic_DNA"/>
</dbReference>
<dbReference type="NCBIfam" id="TIGR01200">
    <property type="entry name" value="GLPGLI"/>
    <property type="match status" value="1"/>
</dbReference>
<dbReference type="OrthoDB" id="1440774at2"/>
<evidence type="ECO:0000313" key="1">
    <source>
        <dbReference type="EMBL" id="SDC16108.1"/>
    </source>
</evidence>
<proteinExistence type="predicted"/>
<dbReference type="RefSeq" id="WP_092437292.1">
    <property type="nucleotide sequence ID" value="NZ_FMYP01000019.1"/>
</dbReference>
<keyword evidence="2" id="KW-1185">Reference proteome</keyword>
<gene>
    <name evidence="1" type="ORF">SAMN05216323_101937</name>
</gene>
<reference evidence="1 2" key="1">
    <citation type="submission" date="2016-09" db="EMBL/GenBank/DDBJ databases">
        <authorList>
            <person name="Capua I."/>
            <person name="De Benedictis P."/>
            <person name="Joannis T."/>
            <person name="Lombin L.H."/>
            <person name="Cattoli G."/>
        </authorList>
    </citation>
    <scope>NUCLEOTIDE SEQUENCE [LARGE SCALE GENOMIC DNA]</scope>
    <source>
        <strain evidence="1 2">A7P-90m</strain>
    </source>
</reference>
<organism evidence="1 2">
    <name type="scientific">Williamwhitmania taraxaci</name>
    <dbReference type="NCBI Taxonomy" id="1640674"/>
    <lineage>
        <taxon>Bacteria</taxon>
        <taxon>Pseudomonadati</taxon>
        <taxon>Bacteroidota</taxon>
        <taxon>Bacteroidia</taxon>
        <taxon>Bacteroidales</taxon>
        <taxon>Williamwhitmaniaceae</taxon>
        <taxon>Williamwhitmania</taxon>
    </lineage>
</organism>
<dbReference type="InterPro" id="IPR005901">
    <property type="entry name" value="GLPGLI"/>
</dbReference>
<evidence type="ECO:0000313" key="2">
    <source>
        <dbReference type="Proteomes" id="UP000199452"/>
    </source>
</evidence>
<protein>
    <submittedName>
        <fullName evidence="1">GLPGLI family protein</fullName>
    </submittedName>
</protein>